<evidence type="ECO:0000313" key="8">
    <source>
        <dbReference type="EMBL" id="PVH91186.1"/>
    </source>
</evidence>
<dbReference type="OrthoDB" id="5393606at2759"/>
<keyword evidence="9" id="KW-1185">Reference proteome</keyword>
<gene>
    <name evidence="8" type="ORF">DM02DRAFT_664266</name>
</gene>
<sequence>MPLYPLSIIMPIYGIFTAIGIMLTLLRFFVRASISRTRHTRNPFGLDDLFILVGLNSIYGNGGKATSSATKAHEAIVEYKIDFAMLVIEKPAFGAIKLSLLLFFRGIFGHWSSFQKINNWPMALIVAWTLSFMLADLFLCGTHPEYHWILDQTPNRARWEDKGLLLILFGLTSVITDALVVGLPLLYLRRLRLRFSKRFAACGVLLLGGT</sequence>
<keyword evidence="4 6" id="KW-0472">Membrane</keyword>
<evidence type="ECO:0000256" key="4">
    <source>
        <dbReference type="ARBA" id="ARBA00023136"/>
    </source>
</evidence>
<keyword evidence="3 6" id="KW-1133">Transmembrane helix</keyword>
<dbReference type="Proteomes" id="UP000244855">
    <property type="component" value="Unassembled WGS sequence"/>
</dbReference>
<evidence type="ECO:0000259" key="7">
    <source>
        <dbReference type="Pfam" id="PF20684"/>
    </source>
</evidence>
<accession>A0A2V1CZM2</accession>
<evidence type="ECO:0000256" key="3">
    <source>
        <dbReference type="ARBA" id="ARBA00022989"/>
    </source>
</evidence>
<dbReference type="Pfam" id="PF20684">
    <property type="entry name" value="Fung_rhodopsin"/>
    <property type="match status" value="1"/>
</dbReference>
<dbReference type="AlphaFoldDB" id="A0A2V1CZM2"/>
<evidence type="ECO:0000256" key="1">
    <source>
        <dbReference type="ARBA" id="ARBA00004141"/>
    </source>
</evidence>
<evidence type="ECO:0000256" key="2">
    <source>
        <dbReference type="ARBA" id="ARBA00022692"/>
    </source>
</evidence>
<dbReference type="EMBL" id="KZ805933">
    <property type="protein sequence ID" value="PVH91186.1"/>
    <property type="molecule type" value="Genomic_DNA"/>
</dbReference>
<comment type="subcellular location">
    <subcellularLocation>
        <location evidence="1">Membrane</location>
        <topology evidence="1">Multi-pass membrane protein</topology>
    </subcellularLocation>
</comment>
<dbReference type="GO" id="GO:0016020">
    <property type="term" value="C:membrane"/>
    <property type="evidence" value="ECO:0007669"/>
    <property type="project" value="UniProtKB-SubCell"/>
</dbReference>
<comment type="similarity">
    <text evidence="5">Belongs to the SAT4 family.</text>
</comment>
<dbReference type="InterPro" id="IPR049326">
    <property type="entry name" value="Rhodopsin_dom_fungi"/>
</dbReference>
<organism evidence="8 9">
    <name type="scientific">Periconia macrospinosa</name>
    <dbReference type="NCBI Taxonomy" id="97972"/>
    <lineage>
        <taxon>Eukaryota</taxon>
        <taxon>Fungi</taxon>
        <taxon>Dikarya</taxon>
        <taxon>Ascomycota</taxon>
        <taxon>Pezizomycotina</taxon>
        <taxon>Dothideomycetes</taxon>
        <taxon>Pleosporomycetidae</taxon>
        <taxon>Pleosporales</taxon>
        <taxon>Massarineae</taxon>
        <taxon>Periconiaceae</taxon>
        <taxon>Periconia</taxon>
    </lineage>
</organism>
<protein>
    <recommendedName>
        <fullName evidence="7">Rhodopsin domain-containing protein</fullName>
    </recommendedName>
</protein>
<evidence type="ECO:0000256" key="6">
    <source>
        <dbReference type="SAM" id="Phobius"/>
    </source>
</evidence>
<feature type="transmembrane region" description="Helical" evidence="6">
    <location>
        <begin position="164"/>
        <end position="188"/>
    </location>
</feature>
<dbReference type="PANTHER" id="PTHR33048">
    <property type="entry name" value="PTH11-LIKE INTEGRAL MEMBRANE PROTEIN (AFU_ORTHOLOGUE AFUA_5G11245)"/>
    <property type="match status" value="1"/>
</dbReference>
<evidence type="ECO:0000313" key="9">
    <source>
        <dbReference type="Proteomes" id="UP000244855"/>
    </source>
</evidence>
<evidence type="ECO:0000256" key="5">
    <source>
        <dbReference type="ARBA" id="ARBA00038359"/>
    </source>
</evidence>
<reference evidence="8 9" key="1">
    <citation type="journal article" date="2018" name="Sci. Rep.">
        <title>Comparative genomics provides insights into the lifestyle and reveals functional heterogeneity of dark septate endophytic fungi.</title>
        <authorList>
            <person name="Knapp D.G."/>
            <person name="Nemeth J.B."/>
            <person name="Barry K."/>
            <person name="Hainaut M."/>
            <person name="Henrissat B."/>
            <person name="Johnson J."/>
            <person name="Kuo A."/>
            <person name="Lim J.H.P."/>
            <person name="Lipzen A."/>
            <person name="Nolan M."/>
            <person name="Ohm R.A."/>
            <person name="Tamas L."/>
            <person name="Grigoriev I.V."/>
            <person name="Spatafora J.W."/>
            <person name="Nagy L.G."/>
            <person name="Kovacs G.M."/>
        </authorList>
    </citation>
    <scope>NUCLEOTIDE SEQUENCE [LARGE SCALE GENOMIC DNA]</scope>
    <source>
        <strain evidence="8 9">DSE2036</strain>
    </source>
</reference>
<feature type="domain" description="Rhodopsin" evidence="7">
    <location>
        <begin position="40"/>
        <end position="209"/>
    </location>
</feature>
<proteinExistence type="inferred from homology"/>
<dbReference type="PANTHER" id="PTHR33048:SF157">
    <property type="entry name" value="INTEGRAL MEMBRANE PROTEIN"/>
    <property type="match status" value="1"/>
</dbReference>
<dbReference type="InterPro" id="IPR052337">
    <property type="entry name" value="SAT4-like"/>
</dbReference>
<feature type="transmembrane region" description="Helical" evidence="6">
    <location>
        <begin position="6"/>
        <end position="30"/>
    </location>
</feature>
<feature type="transmembrane region" description="Helical" evidence="6">
    <location>
        <begin position="123"/>
        <end position="144"/>
    </location>
</feature>
<keyword evidence="2 6" id="KW-0812">Transmembrane</keyword>
<name>A0A2V1CZM2_9PLEO</name>